<evidence type="ECO:0000313" key="2">
    <source>
        <dbReference type="Proteomes" id="UP000501237"/>
    </source>
</evidence>
<dbReference type="EMBL" id="AP022642">
    <property type="protein sequence ID" value="BCA30159.1"/>
    <property type="molecule type" value="Genomic_DNA"/>
</dbReference>
<accession>A0A679GRN1</accession>
<organism evidence="1 2">
    <name type="scientific">Metapseudomonas otitidis</name>
    <dbReference type="NCBI Taxonomy" id="319939"/>
    <lineage>
        <taxon>Bacteria</taxon>
        <taxon>Pseudomonadati</taxon>
        <taxon>Pseudomonadota</taxon>
        <taxon>Gammaproteobacteria</taxon>
        <taxon>Pseudomonadales</taxon>
        <taxon>Pseudomonadaceae</taxon>
        <taxon>Metapseudomonas</taxon>
    </lineage>
</organism>
<dbReference type="RefSeq" id="WP_172434366.1">
    <property type="nucleotide sequence ID" value="NZ_AP022642.1"/>
</dbReference>
<dbReference type="GeneID" id="57399353"/>
<dbReference type="Proteomes" id="UP000501237">
    <property type="component" value="Chromosome"/>
</dbReference>
<dbReference type="AlphaFoldDB" id="A0A679GRN1"/>
<protein>
    <submittedName>
        <fullName evidence="1">Uncharacterized protein</fullName>
    </submittedName>
</protein>
<reference evidence="1 2" key="1">
    <citation type="journal article" date="2020" name="Microbiol. Resour. Announc.">
        <title>Complete genome sequence of Pseudomonas otitidis strain MrB4, isolated from Lake Biwa in Japan.</title>
        <authorList>
            <person name="Miyazaki K."/>
            <person name="Hase E."/>
            <person name="Maruya T."/>
        </authorList>
    </citation>
    <scope>NUCLEOTIDE SEQUENCE [LARGE SCALE GENOMIC DNA]</scope>
    <source>
        <strain evidence="1 2">MrB4</strain>
    </source>
</reference>
<dbReference type="KEGG" id="poj:PtoMrB4_41360"/>
<name>A0A679GRN1_9GAMM</name>
<sequence>MSDEKKLSTEQVRKIVDQAAGQFVAASFVASAPEKFSQRERDHAQAQRQAAKELLISLGYLPEQASMREPEPGTPDFLAALGGKDAQIPNADGKTVWVVRAANYMEILELQYPNYKN</sequence>
<gene>
    <name evidence="1" type="ORF">PtoMrB4_41360</name>
</gene>
<evidence type="ECO:0000313" key="1">
    <source>
        <dbReference type="EMBL" id="BCA30159.1"/>
    </source>
</evidence>
<proteinExistence type="predicted"/>